<dbReference type="EMBL" id="CP002059">
    <property type="protein sequence ID" value="ADI65754.1"/>
    <property type="molecule type" value="Genomic_DNA"/>
</dbReference>
<accession>D7DX35</accession>
<gene>
    <name evidence="1" type="ordered locus">Aazo_4449</name>
</gene>
<dbReference type="AlphaFoldDB" id="D7DX35"/>
<evidence type="ECO:0000313" key="2">
    <source>
        <dbReference type="Proteomes" id="UP000001511"/>
    </source>
</evidence>
<reference evidence="1 2" key="1">
    <citation type="journal article" date="2010" name="PLoS ONE">
        <title>Genome erosion in a nitrogen-fixing vertically transmitted endosymbiotic multicellular cyanobacterium.</title>
        <authorList>
            <person name="Ran L."/>
            <person name="Larsson J."/>
            <person name="Vigil-Stenman T."/>
            <person name="Nylander J.A."/>
            <person name="Ininbergs K."/>
            <person name="Zheng W.W."/>
            <person name="Lapidus A."/>
            <person name="Lowry S."/>
            <person name="Haselkorn R."/>
            <person name="Bergman B."/>
        </authorList>
    </citation>
    <scope>NUCLEOTIDE SEQUENCE [LARGE SCALE GENOMIC DNA]</scope>
    <source>
        <strain evidence="1 2">0708</strain>
    </source>
</reference>
<evidence type="ECO:0000313" key="1">
    <source>
        <dbReference type="EMBL" id="ADI65754.1"/>
    </source>
</evidence>
<protein>
    <submittedName>
        <fullName evidence="1">Uncharacterized protein</fullName>
    </submittedName>
</protein>
<keyword evidence="2" id="KW-1185">Reference proteome</keyword>
<dbReference type="KEGG" id="naz:Aazo_4449"/>
<name>D7DX35_NOSA0</name>
<sequence length="54" mass="6456">MFEKLVNYQIGIFGVSLKKLNAYAGRMRRCTLLIFLRFFQSLHPCMRYLSYLFG</sequence>
<proteinExistence type="predicted"/>
<dbReference type="Proteomes" id="UP000001511">
    <property type="component" value="Chromosome"/>
</dbReference>
<organism evidence="1 2">
    <name type="scientific">Nostoc azollae (strain 0708)</name>
    <name type="common">Anabaena azollae (strain 0708)</name>
    <dbReference type="NCBI Taxonomy" id="551115"/>
    <lineage>
        <taxon>Bacteria</taxon>
        <taxon>Bacillati</taxon>
        <taxon>Cyanobacteriota</taxon>
        <taxon>Cyanophyceae</taxon>
        <taxon>Nostocales</taxon>
        <taxon>Nostocaceae</taxon>
        <taxon>Trichormus</taxon>
    </lineage>
</organism>
<dbReference type="HOGENOM" id="CLU_3045898_0_0_3"/>